<protein>
    <submittedName>
        <fullName evidence="1">Uncharacterized protein</fullName>
    </submittedName>
</protein>
<dbReference type="AlphaFoldDB" id="A0A9N9VPJ2"/>
<sequence>MAQGLDAKSFENWWTAWQAKGYVATHVFATLPHQLTVRIWLASRQPSAPDIRLPYGSRRVEPNSFANNTRQIEKLNRHYSLPLKTILSTPAATVASGNSPDR</sequence>
<evidence type="ECO:0000313" key="2">
    <source>
        <dbReference type="Proteomes" id="UP000696573"/>
    </source>
</evidence>
<dbReference type="Pfam" id="PF17660">
    <property type="entry name" value="BTRD1"/>
    <property type="match status" value="1"/>
</dbReference>
<keyword evidence="2" id="KW-1185">Reference proteome</keyword>
<accession>A0A9N9VPJ2</accession>
<proteinExistence type="predicted"/>
<organism evidence="1 2">
    <name type="scientific">Clonostachys rhizophaga</name>
    <dbReference type="NCBI Taxonomy" id="160324"/>
    <lineage>
        <taxon>Eukaryota</taxon>
        <taxon>Fungi</taxon>
        <taxon>Dikarya</taxon>
        <taxon>Ascomycota</taxon>
        <taxon>Pezizomycotina</taxon>
        <taxon>Sordariomycetes</taxon>
        <taxon>Hypocreomycetidae</taxon>
        <taxon>Hypocreales</taxon>
        <taxon>Bionectriaceae</taxon>
        <taxon>Clonostachys</taxon>
    </lineage>
</organism>
<comment type="caution">
    <text evidence="1">The sequence shown here is derived from an EMBL/GenBank/DDBJ whole genome shotgun (WGS) entry which is preliminary data.</text>
</comment>
<evidence type="ECO:0000313" key="1">
    <source>
        <dbReference type="EMBL" id="CAH0025513.1"/>
    </source>
</evidence>
<name>A0A9N9VPJ2_9HYPO</name>
<reference evidence="1" key="1">
    <citation type="submission" date="2021-10" db="EMBL/GenBank/DDBJ databases">
        <authorList>
            <person name="Piombo E."/>
        </authorList>
    </citation>
    <scope>NUCLEOTIDE SEQUENCE</scope>
</reference>
<dbReference type="Proteomes" id="UP000696573">
    <property type="component" value="Unassembled WGS sequence"/>
</dbReference>
<dbReference type="EMBL" id="CABFNQ020000710">
    <property type="protein sequence ID" value="CAH0025513.1"/>
    <property type="molecule type" value="Genomic_DNA"/>
</dbReference>
<dbReference type="InterPro" id="IPR049511">
    <property type="entry name" value="PGH-like_rpt"/>
</dbReference>
<gene>
    <name evidence="1" type="ORF">CRHIZ90672A_00008304</name>
</gene>